<dbReference type="GO" id="GO:0003676">
    <property type="term" value="F:nucleic acid binding"/>
    <property type="evidence" value="ECO:0007669"/>
    <property type="project" value="InterPro"/>
</dbReference>
<evidence type="ECO:0000256" key="3">
    <source>
        <dbReference type="ARBA" id="ARBA00022723"/>
    </source>
</evidence>
<keyword evidence="6" id="KW-0436">Ligase</keyword>
<evidence type="ECO:0000256" key="4">
    <source>
        <dbReference type="ARBA" id="ARBA00022833"/>
    </source>
</evidence>
<dbReference type="InterPro" id="IPR009000">
    <property type="entry name" value="Transl_B-barrel_sf"/>
</dbReference>
<dbReference type="GO" id="GO:0005524">
    <property type="term" value="F:ATP binding"/>
    <property type="evidence" value="ECO:0007669"/>
    <property type="project" value="InterPro"/>
</dbReference>
<evidence type="ECO:0000259" key="5">
    <source>
        <dbReference type="PROSITE" id="PS50860"/>
    </source>
</evidence>
<dbReference type="Gene3D" id="2.40.30.130">
    <property type="match status" value="1"/>
</dbReference>
<name>A0A085TUZ3_9RHOB</name>
<feature type="domain" description="Alanyl-transfer RNA synthetases family profile" evidence="5">
    <location>
        <begin position="1"/>
        <end position="250"/>
    </location>
</feature>
<dbReference type="SUPFAM" id="SSF50447">
    <property type="entry name" value="Translation proteins"/>
    <property type="match status" value="1"/>
</dbReference>
<dbReference type="STRING" id="1317124.DW2_11835"/>
<dbReference type="PANTHER" id="PTHR43462">
    <property type="entry name" value="ALANYL-TRNA EDITING PROTEIN"/>
    <property type="match status" value="1"/>
</dbReference>
<reference evidence="7" key="1">
    <citation type="submission" date="2013-04" db="EMBL/GenBank/DDBJ databases">
        <title>Thioclava sp. 13D2W-2 Genome Sequencing.</title>
        <authorList>
            <person name="Lai Q."/>
            <person name="Li G."/>
            <person name="Shao Z."/>
        </authorList>
    </citation>
    <scope>NUCLEOTIDE SEQUENCE [LARGE SCALE GENOMIC DNA]</scope>
    <source>
        <strain evidence="7">13D2W-2</strain>
    </source>
</reference>
<dbReference type="SMART" id="SM00863">
    <property type="entry name" value="tRNA_SAD"/>
    <property type="match status" value="1"/>
</dbReference>
<gene>
    <name evidence="6" type="ORF">DW2_11835</name>
</gene>
<evidence type="ECO:0000313" key="6">
    <source>
        <dbReference type="EMBL" id="KFE34540.1"/>
    </source>
</evidence>
<dbReference type="InterPro" id="IPR018163">
    <property type="entry name" value="Thr/Ala-tRNA-synth_IIc_edit"/>
</dbReference>
<protein>
    <submittedName>
        <fullName evidence="6">Threonyl/alanyl tRNA synthetase</fullName>
    </submittedName>
</protein>
<dbReference type="PROSITE" id="PS50860">
    <property type="entry name" value="AA_TRNA_LIGASE_II_ALA"/>
    <property type="match status" value="1"/>
</dbReference>
<dbReference type="GO" id="GO:0004813">
    <property type="term" value="F:alanine-tRNA ligase activity"/>
    <property type="evidence" value="ECO:0007669"/>
    <property type="project" value="InterPro"/>
</dbReference>
<dbReference type="GO" id="GO:0005737">
    <property type="term" value="C:cytoplasm"/>
    <property type="evidence" value="ECO:0007669"/>
    <property type="project" value="UniProtKB-SubCell"/>
</dbReference>
<dbReference type="InterPro" id="IPR051335">
    <property type="entry name" value="Alanyl-tRNA_Editing_Enzymes"/>
</dbReference>
<reference evidence="6 7" key="2">
    <citation type="journal article" date="2015" name="Antonie Van Leeuwenhoek">
        <title>Thioclava indica sp. nov., isolated from surface seawater of the Indian Ocean.</title>
        <authorList>
            <person name="Liu Y."/>
            <person name="Lai Q."/>
            <person name="Du J."/>
            <person name="Xu H."/>
            <person name="Jiang L."/>
            <person name="Shao Z."/>
        </authorList>
    </citation>
    <scope>NUCLEOTIDE SEQUENCE [LARGE SCALE GENOMIC DNA]</scope>
    <source>
        <strain evidence="6 7">13D2W-2</strain>
    </source>
</reference>
<evidence type="ECO:0000256" key="2">
    <source>
        <dbReference type="ARBA" id="ARBA00004496"/>
    </source>
</evidence>
<dbReference type="GO" id="GO:0002161">
    <property type="term" value="F:aminoacyl-tRNA deacylase activity"/>
    <property type="evidence" value="ECO:0007669"/>
    <property type="project" value="UniProtKB-ARBA"/>
</dbReference>
<sequence>MAMAETAEMGTEPGYRSDPYARELMTEVRAFTDEGGIICAESIFYPTGGGQPGDSGRLIWEDGEIEIATAVKAGPEAPGAVILVPAEPQPLPPPGTPVRQEIDWERRHRHMRVHTALHLLSVAIPLPVTGGQIGPERGRLDFDMPEKPEDLEAIERQLNAWVTLDLPVRESWISDAELEAQPELVKTMSVAPPKGPGRVRLVSIGEGAARIDLQPCGGTHVASTAEIGTLKLGKIEKKGKQNRRVYLHLA</sequence>
<organism evidence="6 7">
    <name type="scientific">Thioclava atlantica</name>
    <dbReference type="NCBI Taxonomy" id="1317124"/>
    <lineage>
        <taxon>Bacteria</taxon>
        <taxon>Pseudomonadati</taxon>
        <taxon>Pseudomonadota</taxon>
        <taxon>Alphaproteobacteria</taxon>
        <taxon>Rhodobacterales</taxon>
        <taxon>Paracoccaceae</taxon>
        <taxon>Thioclava</taxon>
    </lineage>
</organism>
<dbReference type="SUPFAM" id="SSF55186">
    <property type="entry name" value="ThrRS/AlaRS common domain"/>
    <property type="match status" value="1"/>
</dbReference>
<evidence type="ECO:0000256" key="1">
    <source>
        <dbReference type="ARBA" id="ARBA00001947"/>
    </source>
</evidence>
<keyword evidence="6" id="KW-0030">Aminoacyl-tRNA synthetase</keyword>
<dbReference type="InterPro" id="IPR012947">
    <property type="entry name" value="tRNA_SAD"/>
</dbReference>
<comment type="cofactor">
    <cofactor evidence="1">
        <name>Zn(2+)</name>
        <dbReference type="ChEBI" id="CHEBI:29105"/>
    </cofactor>
</comment>
<dbReference type="GO" id="GO:0006419">
    <property type="term" value="P:alanyl-tRNA aminoacylation"/>
    <property type="evidence" value="ECO:0007669"/>
    <property type="project" value="InterPro"/>
</dbReference>
<dbReference type="Pfam" id="PF07973">
    <property type="entry name" value="tRNA_SAD"/>
    <property type="match status" value="1"/>
</dbReference>
<dbReference type="EMBL" id="AQRC01000009">
    <property type="protein sequence ID" value="KFE34540.1"/>
    <property type="molecule type" value="Genomic_DNA"/>
</dbReference>
<comment type="subcellular location">
    <subcellularLocation>
        <location evidence="2">Cytoplasm</location>
    </subcellularLocation>
</comment>
<keyword evidence="3" id="KW-0479">Metal-binding</keyword>
<proteinExistence type="predicted"/>
<comment type="caution">
    <text evidence="6">The sequence shown here is derived from an EMBL/GenBank/DDBJ whole genome shotgun (WGS) entry which is preliminary data.</text>
</comment>
<dbReference type="Gene3D" id="3.30.980.10">
    <property type="entry name" value="Threonyl-trna Synthetase, Chain A, domain 2"/>
    <property type="match status" value="1"/>
</dbReference>
<dbReference type="PANTHER" id="PTHR43462:SF1">
    <property type="entry name" value="ALANYL-TRNA EDITING PROTEIN AARSD1"/>
    <property type="match status" value="1"/>
</dbReference>
<dbReference type="GO" id="GO:0046872">
    <property type="term" value="F:metal ion binding"/>
    <property type="evidence" value="ECO:0007669"/>
    <property type="project" value="UniProtKB-KW"/>
</dbReference>
<keyword evidence="4" id="KW-0862">Zinc</keyword>
<dbReference type="PATRIC" id="fig|1317124.6.peg.2394"/>
<keyword evidence="7" id="KW-1185">Reference proteome</keyword>
<dbReference type="AlphaFoldDB" id="A0A085TUZ3"/>
<dbReference type="Proteomes" id="UP000028607">
    <property type="component" value="Unassembled WGS sequence"/>
</dbReference>
<accession>A0A085TUZ3</accession>
<evidence type="ECO:0000313" key="7">
    <source>
        <dbReference type="Proteomes" id="UP000028607"/>
    </source>
</evidence>
<dbReference type="eggNOG" id="COG2872">
    <property type="taxonomic scope" value="Bacteria"/>
</dbReference>
<dbReference type="InterPro" id="IPR018165">
    <property type="entry name" value="Ala-tRNA-synth_IIc_core"/>
</dbReference>